<evidence type="ECO:0000256" key="4">
    <source>
        <dbReference type="PROSITE-ProRule" id="PRU00723"/>
    </source>
</evidence>
<evidence type="ECO:0000256" key="5">
    <source>
        <dbReference type="SAM" id="MobiDB-lite"/>
    </source>
</evidence>
<dbReference type="GO" id="GO:0008270">
    <property type="term" value="F:zinc ion binding"/>
    <property type="evidence" value="ECO:0007669"/>
    <property type="project" value="UniProtKB-KW"/>
</dbReference>
<dbReference type="SUPFAM" id="SSF90229">
    <property type="entry name" value="CCCH zinc finger"/>
    <property type="match status" value="1"/>
</dbReference>
<feature type="compositionally biased region" description="Pro residues" evidence="5">
    <location>
        <begin position="242"/>
        <end position="251"/>
    </location>
</feature>
<dbReference type="AlphaFoldDB" id="A0A448X084"/>
<feature type="domain" description="C3H1-type" evidence="6">
    <location>
        <begin position="279"/>
        <end position="306"/>
    </location>
</feature>
<proteinExistence type="predicted"/>
<evidence type="ECO:0000313" key="8">
    <source>
        <dbReference type="Proteomes" id="UP000784294"/>
    </source>
</evidence>
<keyword evidence="3 4" id="KW-0862">Zinc</keyword>
<dbReference type="EMBL" id="CAAALY010068622">
    <property type="protein sequence ID" value="VEL24601.1"/>
    <property type="molecule type" value="Genomic_DNA"/>
</dbReference>
<evidence type="ECO:0000259" key="6">
    <source>
        <dbReference type="PROSITE" id="PS50103"/>
    </source>
</evidence>
<feature type="zinc finger region" description="C3H1-type" evidence="4">
    <location>
        <begin position="279"/>
        <end position="306"/>
    </location>
</feature>
<feature type="compositionally biased region" description="Pro residues" evidence="5">
    <location>
        <begin position="260"/>
        <end position="279"/>
    </location>
</feature>
<evidence type="ECO:0000256" key="2">
    <source>
        <dbReference type="ARBA" id="ARBA00022771"/>
    </source>
</evidence>
<feature type="region of interest" description="Disordered" evidence="5">
    <location>
        <begin position="139"/>
        <end position="283"/>
    </location>
</feature>
<name>A0A448X084_9PLAT</name>
<dbReference type="Proteomes" id="UP000784294">
    <property type="component" value="Unassembled WGS sequence"/>
</dbReference>
<dbReference type="InterPro" id="IPR041367">
    <property type="entry name" value="Znf-CCCH_4"/>
</dbReference>
<keyword evidence="1 4" id="KW-0479">Metal-binding</keyword>
<comment type="caution">
    <text evidence="7">The sequence shown here is derived from an EMBL/GenBank/DDBJ whole genome shotgun (WGS) entry which is preliminary data.</text>
</comment>
<dbReference type="Gene3D" id="4.10.1000.10">
    <property type="entry name" value="Zinc finger, CCCH-type"/>
    <property type="match status" value="1"/>
</dbReference>
<organism evidence="7 8">
    <name type="scientific">Protopolystoma xenopodis</name>
    <dbReference type="NCBI Taxonomy" id="117903"/>
    <lineage>
        <taxon>Eukaryota</taxon>
        <taxon>Metazoa</taxon>
        <taxon>Spiralia</taxon>
        <taxon>Lophotrochozoa</taxon>
        <taxon>Platyhelminthes</taxon>
        <taxon>Monogenea</taxon>
        <taxon>Polyopisthocotylea</taxon>
        <taxon>Polystomatidea</taxon>
        <taxon>Polystomatidae</taxon>
        <taxon>Protopolystoma</taxon>
    </lineage>
</organism>
<protein>
    <recommendedName>
        <fullName evidence="6">C3H1-type domain-containing protein</fullName>
    </recommendedName>
</protein>
<dbReference type="PROSITE" id="PS50103">
    <property type="entry name" value="ZF_C3H1"/>
    <property type="match status" value="1"/>
</dbReference>
<evidence type="ECO:0000313" key="7">
    <source>
        <dbReference type="EMBL" id="VEL24601.1"/>
    </source>
</evidence>
<evidence type="ECO:0000256" key="3">
    <source>
        <dbReference type="ARBA" id="ARBA00022833"/>
    </source>
</evidence>
<sequence>MSLNPELADLVKSLAANLTASVTDHEIDEALISTPLNARSANSSFDFPCDEPQLDNSLLCQQASTSPDGDIAGGCLQHELWEVLEQNYPNIQVRELDAERIRELLEPLRDQLMKRGIFHQPSDGLKIGKEALHSGFLGPGHRPHPQIPSNGGFSRIGIPGPGPALGHLNPMGPRASHPLPHSHPQRPPHPVEVFPDESDLYPSPPLHPPGPHHVFPPQRPSNGRPPFPHSGSYPPQSGYCRPPRPPLPPSGPLHMGYPPHNGPPHRPPGPPLPRRPGPPGGGVVCRFFQQGKCRNGPNCGFLHRPQDTPDWS</sequence>
<dbReference type="SMART" id="SM00356">
    <property type="entry name" value="ZnF_C3H1"/>
    <property type="match status" value="1"/>
</dbReference>
<keyword evidence="8" id="KW-1185">Reference proteome</keyword>
<reference evidence="7" key="1">
    <citation type="submission" date="2018-11" db="EMBL/GenBank/DDBJ databases">
        <authorList>
            <consortium name="Pathogen Informatics"/>
        </authorList>
    </citation>
    <scope>NUCLEOTIDE SEQUENCE</scope>
</reference>
<feature type="compositionally biased region" description="Pro residues" evidence="5">
    <location>
        <begin position="217"/>
        <end position="228"/>
    </location>
</feature>
<dbReference type="InterPro" id="IPR036855">
    <property type="entry name" value="Znf_CCCH_sf"/>
</dbReference>
<gene>
    <name evidence="7" type="ORF">PXEA_LOCUS18041</name>
</gene>
<evidence type="ECO:0000256" key="1">
    <source>
        <dbReference type="ARBA" id="ARBA00022723"/>
    </source>
</evidence>
<feature type="compositionally biased region" description="Pro residues" evidence="5">
    <location>
        <begin position="202"/>
        <end position="211"/>
    </location>
</feature>
<dbReference type="Pfam" id="PF18044">
    <property type="entry name" value="zf-CCCH_4"/>
    <property type="match status" value="1"/>
</dbReference>
<dbReference type="OrthoDB" id="2138378at2759"/>
<dbReference type="InterPro" id="IPR000571">
    <property type="entry name" value="Znf_CCCH"/>
</dbReference>
<keyword evidence="2 4" id="KW-0863">Zinc-finger</keyword>
<accession>A0A448X084</accession>